<gene>
    <name evidence="2" type="ORF">RFI_16600</name>
</gene>
<dbReference type="PANTHER" id="PTHR20916:SF26">
    <property type="entry name" value="CYSTEINE-RICH PROTEIN 2-BINDING PROTEIN"/>
    <property type="match status" value="1"/>
</dbReference>
<keyword evidence="3" id="KW-1185">Reference proteome</keyword>
<feature type="non-terminal residue" evidence="2">
    <location>
        <position position="365"/>
    </location>
</feature>
<organism evidence="2 3">
    <name type="scientific">Reticulomyxa filosa</name>
    <dbReference type="NCBI Taxonomy" id="46433"/>
    <lineage>
        <taxon>Eukaryota</taxon>
        <taxon>Sar</taxon>
        <taxon>Rhizaria</taxon>
        <taxon>Retaria</taxon>
        <taxon>Foraminifera</taxon>
        <taxon>Monothalamids</taxon>
        <taxon>Reticulomyxidae</taxon>
        <taxon>Reticulomyxa</taxon>
    </lineage>
</organism>
<evidence type="ECO:0000313" key="2">
    <source>
        <dbReference type="EMBL" id="ETO20616.1"/>
    </source>
</evidence>
<name>X6N3G0_RETFI</name>
<evidence type="ECO:0000256" key="1">
    <source>
        <dbReference type="SAM" id="MobiDB-lite"/>
    </source>
</evidence>
<evidence type="ECO:0000313" key="3">
    <source>
        <dbReference type="Proteomes" id="UP000023152"/>
    </source>
</evidence>
<dbReference type="PANTHER" id="PTHR20916">
    <property type="entry name" value="CYSTEINE AND GLYCINE-RICH PROTEIN 2 BINDING PROTEIN"/>
    <property type="match status" value="1"/>
</dbReference>
<feature type="compositionally biased region" description="Basic residues" evidence="1">
    <location>
        <begin position="265"/>
        <end position="298"/>
    </location>
</feature>
<dbReference type="Proteomes" id="UP000023152">
    <property type="component" value="Unassembled WGS sequence"/>
</dbReference>
<protein>
    <submittedName>
        <fullName evidence="2">Uncharacterized protein</fullName>
    </submittedName>
</protein>
<proteinExistence type="predicted"/>
<comment type="caution">
    <text evidence="2">The sequence shown here is derived from an EMBL/GenBank/DDBJ whole genome shotgun (WGS) entry which is preliminary data.</text>
</comment>
<dbReference type="GO" id="GO:0004402">
    <property type="term" value="F:histone acetyltransferase activity"/>
    <property type="evidence" value="ECO:0007669"/>
    <property type="project" value="TreeGrafter"/>
</dbReference>
<feature type="region of interest" description="Disordered" evidence="1">
    <location>
        <begin position="244"/>
        <end position="365"/>
    </location>
</feature>
<dbReference type="AlphaFoldDB" id="X6N3G0"/>
<accession>X6N3G0</accession>
<sequence>MKETHLQEKCIVEDHKRRRIVQAIYLFEPNEFCFYLKKIVELKKKKKLNDNNNFFFFDWEMEKEFVTTLLNIIGEHLQMKPLEASGNGESRSNWAQLFQSSVISAIAKFVRQYYQQQYVGACSNPNTAKDIFTYVLRFIIRDVIQALQSVVNPKNNNNNKNNKWNERCSFRYQAQIAEFRQQMTTKSTNGDVWMSDVMDVIQHAAKTVYDSRDLLHFLATAKDVSSVSYLMRKQAIAQTCGRSLYHHNDNDNDNDNVDEHERKRNTNNKTKAKQKTKTKAKPTRKNKNKDKNKHKTKNKNKDNNNNNNKHKNRLALAKENGDVPSLNEWMVSTPMLRGNSEQQVKSKQSEPKAMGGTAAAAAAAT</sequence>
<reference evidence="2 3" key="1">
    <citation type="journal article" date="2013" name="Curr. Biol.">
        <title>The Genome of the Foraminiferan Reticulomyxa filosa.</title>
        <authorList>
            <person name="Glockner G."/>
            <person name="Hulsmann N."/>
            <person name="Schleicher M."/>
            <person name="Noegel A.A."/>
            <person name="Eichinger L."/>
            <person name="Gallinger C."/>
            <person name="Pawlowski J."/>
            <person name="Sierra R."/>
            <person name="Euteneuer U."/>
            <person name="Pillet L."/>
            <person name="Moustafa A."/>
            <person name="Platzer M."/>
            <person name="Groth M."/>
            <person name="Szafranski K."/>
            <person name="Schliwa M."/>
        </authorList>
    </citation>
    <scope>NUCLEOTIDE SEQUENCE [LARGE SCALE GENOMIC DNA]</scope>
</reference>
<dbReference type="EMBL" id="ASPP01012418">
    <property type="protein sequence ID" value="ETO20616.1"/>
    <property type="molecule type" value="Genomic_DNA"/>
</dbReference>